<evidence type="ECO:0000313" key="9">
    <source>
        <dbReference type="EMBL" id="TCJ84870.1"/>
    </source>
</evidence>
<dbReference type="GO" id="GO:0055085">
    <property type="term" value="P:transmembrane transport"/>
    <property type="evidence" value="ECO:0007669"/>
    <property type="project" value="InterPro"/>
</dbReference>
<keyword evidence="4" id="KW-1003">Cell membrane</keyword>
<evidence type="ECO:0000256" key="7">
    <source>
        <dbReference type="ARBA" id="ARBA00023136"/>
    </source>
</evidence>
<dbReference type="OrthoDB" id="9805563at2"/>
<comment type="subcellular location">
    <subcellularLocation>
        <location evidence="1">Cell membrane</location>
        <topology evidence="1">Multi-pass membrane protein</topology>
    </subcellularLocation>
</comment>
<evidence type="ECO:0000256" key="3">
    <source>
        <dbReference type="ARBA" id="ARBA00022448"/>
    </source>
</evidence>
<gene>
    <name evidence="9" type="ORF">EV695_2833</name>
</gene>
<accession>A0A4R1EVV2</accession>
<dbReference type="InterPro" id="IPR038770">
    <property type="entry name" value="Na+/solute_symporter_sf"/>
</dbReference>
<feature type="transmembrane region" description="Helical" evidence="8">
    <location>
        <begin position="251"/>
        <end position="269"/>
    </location>
</feature>
<sequence>MINAILPIFLLIVMGYTMRHYQLMSEAFWNDAEKLVYYVLFPAMLVSKMSDADLSDTDAIPLISALCLGMAIIGLITLLIKPLLKVENPSFSSVFQGTTRFNTFICLSLAENLFGNSGLITAVIITAILIPALNFLVVIVLHRYGTRHGPANFMAVLKQIIKNPLIIGCVIGIGLNLSNIHLPSPVQITISLMGSTALPIGLMAVGAALIVKDLKSVLRPLLTASALKLLIYPIIAFGITLAFGFDRQTQIIILIFAASPTAPASYILAKNMGGDHSLMSRIITFQTIFSSLSFFVLFWILGI</sequence>
<dbReference type="Gene3D" id="1.20.1530.20">
    <property type="match status" value="1"/>
</dbReference>
<proteinExistence type="inferred from homology"/>
<organism evidence="9 10">
    <name type="scientific">Cocleimonas flava</name>
    <dbReference type="NCBI Taxonomy" id="634765"/>
    <lineage>
        <taxon>Bacteria</taxon>
        <taxon>Pseudomonadati</taxon>
        <taxon>Pseudomonadota</taxon>
        <taxon>Gammaproteobacteria</taxon>
        <taxon>Thiotrichales</taxon>
        <taxon>Thiotrichaceae</taxon>
        <taxon>Cocleimonas</taxon>
    </lineage>
</organism>
<feature type="transmembrane region" description="Helical" evidence="8">
    <location>
        <begin position="188"/>
        <end position="210"/>
    </location>
</feature>
<keyword evidence="3" id="KW-0813">Transport</keyword>
<feature type="transmembrane region" description="Helical" evidence="8">
    <location>
        <begin position="281"/>
        <end position="301"/>
    </location>
</feature>
<keyword evidence="5 8" id="KW-0812">Transmembrane</keyword>
<dbReference type="Proteomes" id="UP000294887">
    <property type="component" value="Unassembled WGS sequence"/>
</dbReference>
<dbReference type="AlphaFoldDB" id="A0A4R1EVV2"/>
<reference evidence="9 10" key="1">
    <citation type="submission" date="2019-03" db="EMBL/GenBank/DDBJ databases">
        <title>Genomic Encyclopedia of Type Strains, Phase IV (KMG-IV): sequencing the most valuable type-strain genomes for metagenomic binning, comparative biology and taxonomic classification.</title>
        <authorList>
            <person name="Goeker M."/>
        </authorList>
    </citation>
    <scope>NUCLEOTIDE SEQUENCE [LARGE SCALE GENOMIC DNA]</scope>
    <source>
        <strain evidence="9 10">DSM 24830</strain>
    </source>
</reference>
<protein>
    <recommendedName>
        <fullName evidence="11">Permease</fullName>
    </recommendedName>
</protein>
<dbReference type="RefSeq" id="WP_131906599.1">
    <property type="nucleotide sequence ID" value="NZ_BAAAFU010000006.1"/>
</dbReference>
<evidence type="ECO:0000256" key="2">
    <source>
        <dbReference type="ARBA" id="ARBA00010145"/>
    </source>
</evidence>
<evidence type="ECO:0008006" key="11">
    <source>
        <dbReference type="Google" id="ProtNLM"/>
    </source>
</evidence>
<dbReference type="GO" id="GO:0005886">
    <property type="term" value="C:plasma membrane"/>
    <property type="evidence" value="ECO:0007669"/>
    <property type="project" value="UniProtKB-SubCell"/>
</dbReference>
<dbReference type="EMBL" id="SMFQ01000004">
    <property type="protein sequence ID" value="TCJ84870.1"/>
    <property type="molecule type" value="Genomic_DNA"/>
</dbReference>
<evidence type="ECO:0000256" key="4">
    <source>
        <dbReference type="ARBA" id="ARBA00022475"/>
    </source>
</evidence>
<dbReference type="PANTHER" id="PTHR36838">
    <property type="entry name" value="AUXIN EFFLUX CARRIER FAMILY PROTEIN"/>
    <property type="match status" value="1"/>
</dbReference>
<keyword evidence="10" id="KW-1185">Reference proteome</keyword>
<feature type="transmembrane region" description="Helical" evidence="8">
    <location>
        <begin position="119"/>
        <end position="142"/>
    </location>
</feature>
<name>A0A4R1EVV2_9GAMM</name>
<feature type="transmembrane region" description="Helical" evidence="8">
    <location>
        <begin position="222"/>
        <end position="245"/>
    </location>
</feature>
<keyword evidence="7 8" id="KW-0472">Membrane</keyword>
<evidence type="ECO:0000256" key="6">
    <source>
        <dbReference type="ARBA" id="ARBA00022989"/>
    </source>
</evidence>
<feature type="transmembrane region" description="Helical" evidence="8">
    <location>
        <begin position="59"/>
        <end position="80"/>
    </location>
</feature>
<evidence type="ECO:0000256" key="1">
    <source>
        <dbReference type="ARBA" id="ARBA00004651"/>
    </source>
</evidence>
<evidence type="ECO:0000256" key="8">
    <source>
        <dbReference type="SAM" id="Phobius"/>
    </source>
</evidence>
<dbReference type="Pfam" id="PF03547">
    <property type="entry name" value="Mem_trans"/>
    <property type="match status" value="1"/>
</dbReference>
<comment type="caution">
    <text evidence="9">The sequence shown here is derived from an EMBL/GenBank/DDBJ whole genome shotgun (WGS) entry which is preliminary data.</text>
</comment>
<dbReference type="PANTHER" id="PTHR36838:SF4">
    <property type="entry name" value="AUXIN EFFLUX CARRIER FAMILY PROTEIN"/>
    <property type="match status" value="1"/>
</dbReference>
<dbReference type="InterPro" id="IPR004776">
    <property type="entry name" value="Mem_transp_PIN-like"/>
</dbReference>
<feature type="transmembrane region" description="Helical" evidence="8">
    <location>
        <begin position="163"/>
        <end position="182"/>
    </location>
</feature>
<keyword evidence="6 8" id="KW-1133">Transmembrane helix</keyword>
<evidence type="ECO:0000256" key="5">
    <source>
        <dbReference type="ARBA" id="ARBA00022692"/>
    </source>
</evidence>
<evidence type="ECO:0000313" key="10">
    <source>
        <dbReference type="Proteomes" id="UP000294887"/>
    </source>
</evidence>
<comment type="similarity">
    <text evidence="2">Belongs to the auxin efflux carrier (TC 2.A.69) family.</text>
</comment>